<dbReference type="InterPro" id="IPR007410">
    <property type="entry name" value="LpqE-like"/>
</dbReference>
<dbReference type="STRING" id="1331007.AALB_3838"/>
<dbReference type="Proteomes" id="UP000014461">
    <property type="component" value="Unassembled WGS sequence"/>
</dbReference>
<feature type="chain" id="PRO_5004478858" evidence="1">
    <location>
        <begin position="18"/>
        <end position="148"/>
    </location>
</feature>
<keyword evidence="1" id="KW-0732">Signal</keyword>
<dbReference type="InterPro" id="IPR036182">
    <property type="entry name" value="PCuAC_sf"/>
</dbReference>
<proteinExistence type="predicted"/>
<dbReference type="RefSeq" id="WP_016403525.1">
    <property type="nucleotide sequence ID" value="NZ_BARX01000033.1"/>
</dbReference>
<sequence>MRSILLALSLLFSVHLAANDAAITVNEAYARATPPNAPTSAIFMQMNNNSEQTVSLVSASTPAAGRVELHTMLMDGDVMQMRQVEKIEVPAGKQVELKPGGLHLMLFDLASKFAEGEEVELTLVFSDGSQQQLTVPVKKVMHKMKHHH</sequence>
<feature type="signal peptide" evidence="1">
    <location>
        <begin position="1"/>
        <end position="17"/>
    </location>
</feature>
<protein>
    <submittedName>
        <fullName evidence="2">Bacterial analog of Cox17 protein</fullName>
    </submittedName>
</protein>
<dbReference type="SUPFAM" id="SSF110087">
    <property type="entry name" value="DR1885-like metal-binding protein"/>
    <property type="match status" value="1"/>
</dbReference>
<dbReference type="AlphaFoldDB" id="R9PR45"/>
<dbReference type="Pfam" id="PF04314">
    <property type="entry name" value="PCuAC"/>
    <property type="match status" value="1"/>
</dbReference>
<evidence type="ECO:0000313" key="2">
    <source>
        <dbReference type="EMBL" id="GAD03758.1"/>
    </source>
</evidence>
<dbReference type="InterPro" id="IPR058248">
    <property type="entry name" value="Lxx211020-like"/>
</dbReference>
<dbReference type="OrthoDB" id="9796962at2"/>
<evidence type="ECO:0000256" key="1">
    <source>
        <dbReference type="SAM" id="SignalP"/>
    </source>
</evidence>
<dbReference type="PANTHER" id="PTHR36302:SF1">
    <property type="entry name" value="COPPER CHAPERONE PCU(A)C"/>
    <property type="match status" value="1"/>
</dbReference>
<dbReference type="PANTHER" id="PTHR36302">
    <property type="entry name" value="BLR7088 PROTEIN"/>
    <property type="match status" value="1"/>
</dbReference>
<keyword evidence="3" id="KW-1185">Reference proteome</keyword>
<gene>
    <name evidence="2" type="ORF">AALB_3838</name>
</gene>
<reference evidence="2" key="1">
    <citation type="journal article" date="2013" name="Genome Announc.">
        <title>Draft Genome Sequence of Agarivorans albus Strain MKT 106T, an Agarolytic Marine Bacterium.</title>
        <authorList>
            <person name="Yasuike M."/>
            <person name="Nakamura Y."/>
            <person name="Kai W."/>
            <person name="Fujiwara A."/>
            <person name="Fukui Y."/>
            <person name="Satomi M."/>
            <person name="Sano M."/>
        </authorList>
    </citation>
    <scope>NUCLEOTIDE SEQUENCE [LARGE SCALE GENOMIC DNA]</scope>
</reference>
<evidence type="ECO:0000313" key="3">
    <source>
        <dbReference type="Proteomes" id="UP000014461"/>
    </source>
</evidence>
<organism evidence="2 3">
    <name type="scientific">Agarivorans albus MKT 106</name>
    <dbReference type="NCBI Taxonomy" id="1331007"/>
    <lineage>
        <taxon>Bacteria</taxon>
        <taxon>Pseudomonadati</taxon>
        <taxon>Pseudomonadota</taxon>
        <taxon>Gammaproteobacteria</taxon>
        <taxon>Alteromonadales</taxon>
        <taxon>Alteromonadaceae</taxon>
        <taxon>Agarivorans</taxon>
    </lineage>
</organism>
<comment type="caution">
    <text evidence="2">The sequence shown here is derived from an EMBL/GenBank/DDBJ whole genome shotgun (WGS) entry which is preliminary data.</text>
</comment>
<name>R9PR45_AGAAL</name>
<dbReference type="EMBL" id="BARX01000033">
    <property type="protein sequence ID" value="GAD03758.1"/>
    <property type="molecule type" value="Genomic_DNA"/>
</dbReference>
<dbReference type="Gene3D" id="2.60.40.1890">
    <property type="entry name" value="PCu(A)C copper chaperone"/>
    <property type="match status" value="1"/>
</dbReference>
<accession>R9PR45</accession>